<dbReference type="AlphaFoldDB" id="A0A6A7AE22"/>
<evidence type="ECO:0000313" key="2">
    <source>
        <dbReference type="Proteomes" id="UP000799424"/>
    </source>
</evidence>
<accession>A0A6A7AE22</accession>
<gene>
    <name evidence="1" type="ORF">CC86DRAFT_140799</name>
</gene>
<protein>
    <submittedName>
        <fullName evidence="1">Uncharacterized protein</fullName>
    </submittedName>
</protein>
<sequence>MSSYLCDAGRTRLCFVVVWTQHAIGLSVSHCVHWMTGEDHSSLSACQLKAHRLCTASGRGCDGKVLQSMHDQHATATGARAQLPCPLRPRSWMPSYMEPHPICPSDGLASALLPRCGRLEA</sequence>
<dbReference type="Proteomes" id="UP000799424">
    <property type="component" value="Unassembled WGS sequence"/>
</dbReference>
<organism evidence="1 2">
    <name type="scientific">Ophiobolus disseminans</name>
    <dbReference type="NCBI Taxonomy" id="1469910"/>
    <lineage>
        <taxon>Eukaryota</taxon>
        <taxon>Fungi</taxon>
        <taxon>Dikarya</taxon>
        <taxon>Ascomycota</taxon>
        <taxon>Pezizomycotina</taxon>
        <taxon>Dothideomycetes</taxon>
        <taxon>Pleosporomycetidae</taxon>
        <taxon>Pleosporales</taxon>
        <taxon>Pleosporineae</taxon>
        <taxon>Phaeosphaeriaceae</taxon>
        <taxon>Ophiobolus</taxon>
    </lineage>
</organism>
<keyword evidence="2" id="KW-1185">Reference proteome</keyword>
<reference evidence="1" key="1">
    <citation type="journal article" date="2020" name="Stud. Mycol.">
        <title>101 Dothideomycetes genomes: a test case for predicting lifestyles and emergence of pathogens.</title>
        <authorList>
            <person name="Haridas S."/>
            <person name="Albert R."/>
            <person name="Binder M."/>
            <person name="Bloem J."/>
            <person name="Labutti K."/>
            <person name="Salamov A."/>
            <person name="Andreopoulos B."/>
            <person name="Baker S."/>
            <person name="Barry K."/>
            <person name="Bills G."/>
            <person name="Bluhm B."/>
            <person name="Cannon C."/>
            <person name="Castanera R."/>
            <person name="Culley D."/>
            <person name="Daum C."/>
            <person name="Ezra D."/>
            <person name="Gonzalez J."/>
            <person name="Henrissat B."/>
            <person name="Kuo A."/>
            <person name="Liang C."/>
            <person name="Lipzen A."/>
            <person name="Lutzoni F."/>
            <person name="Magnuson J."/>
            <person name="Mondo S."/>
            <person name="Nolan M."/>
            <person name="Ohm R."/>
            <person name="Pangilinan J."/>
            <person name="Park H.-J."/>
            <person name="Ramirez L."/>
            <person name="Alfaro M."/>
            <person name="Sun H."/>
            <person name="Tritt A."/>
            <person name="Yoshinaga Y."/>
            <person name="Zwiers L.-H."/>
            <person name="Turgeon B."/>
            <person name="Goodwin S."/>
            <person name="Spatafora J."/>
            <person name="Crous P."/>
            <person name="Grigoriev I."/>
        </authorList>
    </citation>
    <scope>NUCLEOTIDE SEQUENCE</scope>
    <source>
        <strain evidence="1">CBS 113818</strain>
    </source>
</reference>
<dbReference type="EMBL" id="MU006218">
    <property type="protein sequence ID" value="KAF2831561.1"/>
    <property type="molecule type" value="Genomic_DNA"/>
</dbReference>
<evidence type="ECO:0000313" key="1">
    <source>
        <dbReference type="EMBL" id="KAF2831561.1"/>
    </source>
</evidence>
<name>A0A6A7AE22_9PLEO</name>
<proteinExistence type="predicted"/>